<feature type="transmembrane region" description="Helical" evidence="5">
    <location>
        <begin position="181"/>
        <end position="201"/>
    </location>
</feature>
<keyword evidence="2 5" id="KW-0812">Transmembrane</keyword>
<feature type="transmembrane region" description="Helical" evidence="5">
    <location>
        <begin position="103"/>
        <end position="125"/>
    </location>
</feature>
<evidence type="ECO:0000313" key="6">
    <source>
        <dbReference type="EMBL" id="KRQ86601.1"/>
    </source>
</evidence>
<dbReference type="PROSITE" id="PS00668">
    <property type="entry name" value="COMPLEX1_ND1_2"/>
    <property type="match status" value="1"/>
</dbReference>
<dbReference type="RefSeq" id="WP_057978859.1">
    <property type="nucleotide sequence ID" value="NZ_LKHP01000008.1"/>
</dbReference>
<name>A0A0R3JSW8_CALMK</name>
<dbReference type="InterPro" id="IPR001694">
    <property type="entry name" value="NADH_UbQ_OxRdtase_su1/FPO"/>
</dbReference>
<organism evidence="6 7">
    <name type="scientific">Caloramator mitchellensis</name>
    <dbReference type="NCBI Taxonomy" id="908809"/>
    <lineage>
        <taxon>Bacteria</taxon>
        <taxon>Bacillati</taxon>
        <taxon>Bacillota</taxon>
        <taxon>Clostridia</taxon>
        <taxon>Eubacteriales</taxon>
        <taxon>Clostridiaceae</taxon>
        <taxon>Caloramator</taxon>
    </lineage>
</organism>
<dbReference type="InterPro" id="IPR052561">
    <property type="entry name" value="ComplexI_Subunit1"/>
</dbReference>
<dbReference type="OrthoDB" id="9778499at2"/>
<comment type="caution">
    <text evidence="6">The sequence shown here is derived from an EMBL/GenBank/DDBJ whole genome shotgun (WGS) entry which is preliminary data.</text>
</comment>
<keyword evidence="6" id="KW-0560">Oxidoreductase</keyword>
<dbReference type="GO" id="GO:0005886">
    <property type="term" value="C:plasma membrane"/>
    <property type="evidence" value="ECO:0007669"/>
    <property type="project" value="TreeGrafter"/>
</dbReference>
<dbReference type="InterPro" id="IPR018086">
    <property type="entry name" value="NADH_UbQ_OxRdtase_su1_CS"/>
</dbReference>
<protein>
    <submittedName>
        <fullName evidence="6">Hydrogenase-4 component C</fullName>
        <ecNumber evidence="6">1.-.-.-</ecNumber>
    </submittedName>
</protein>
<dbReference type="Proteomes" id="UP000052015">
    <property type="component" value="Unassembled WGS sequence"/>
</dbReference>
<accession>A0A0R3JSW8</accession>
<dbReference type="EC" id="1.-.-.-" evidence="6"/>
<feature type="transmembrane region" description="Helical" evidence="5">
    <location>
        <begin position="6"/>
        <end position="29"/>
    </location>
</feature>
<feature type="transmembrane region" description="Helical" evidence="5">
    <location>
        <begin position="297"/>
        <end position="318"/>
    </location>
</feature>
<dbReference type="AlphaFoldDB" id="A0A0R3JSW8"/>
<evidence type="ECO:0000313" key="7">
    <source>
        <dbReference type="Proteomes" id="UP000052015"/>
    </source>
</evidence>
<reference evidence="6 7" key="1">
    <citation type="submission" date="2015-09" db="EMBL/GenBank/DDBJ databases">
        <title>Draft genome sequence of a Caloramator mitchellensis, a moderate thermophile from the Great Artesian Basin of Australia.</title>
        <authorList>
            <person name="Patel B.K."/>
        </authorList>
    </citation>
    <scope>NUCLEOTIDE SEQUENCE [LARGE SCALE GENOMIC DNA]</scope>
    <source>
        <strain evidence="6 7">VF08</strain>
    </source>
</reference>
<evidence type="ECO:0000256" key="1">
    <source>
        <dbReference type="ARBA" id="ARBA00004141"/>
    </source>
</evidence>
<dbReference type="PANTHER" id="PTHR43359:SF1">
    <property type="entry name" value="FORMATE HYDROGENLYASE SUBUNIT 4-RELATED"/>
    <property type="match status" value="1"/>
</dbReference>
<keyword evidence="3 5" id="KW-1133">Transmembrane helix</keyword>
<dbReference type="STRING" id="908809.ABG79_01584"/>
<comment type="subcellular location">
    <subcellularLocation>
        <location evidence="1">Membrane</location>
        <topology evidence="1">Multi-pass membrane protein</topology>
    </subcellularLocation>
</comment>
<feature type="transmembrane region" description="Helical" evidence="5">
    <location>
        <begin position="71"/>
        <end position="91"/>
    </location>
</feature>
<gene>
    <name evidence="6" type="primary">hyfC</name>
    <name evidence="6" type="ORF">ABG79_01584</name>
</gene>
<evidence type="ECO:0000256" key="4">
    <source>
        <dbReference type="ARBA" id="ARBA00023136"/>
    </source>
</evidence>
<evidence type="ECO:0000256" key="5">
    <source>
        <dbReference type="SAM" id="Phobius"/>
    </source>
</evidence>
<feature type="transmembrane region" description="Helical" evidence="5">
    <location>
        <begin position="137"/>
        <end position="155"/>
    </location>
</feature>
<evidence type="ECO:0000256" key="3">
    <source>
        <dbReference type="ARBA" id="ARBA00022989"/>
    </source>
</evidence>
<proteinExistence type="predicted"/>
<dbReference type="EMBL" id="LKHP01000008">
    <property type="protein sequence ID" value="KRQ86601.1"/>
    <property type="molecule type" value="Genomic_DNA"/>
</dbReference>
<evidence type="ECO:0000256" key="2">
    <source>
        <dbReference type="ARBA" id="ARBA00022692"/>
    </source>
</evidence>
<keyword evidence="4 5" id="KW-0472">Membrane</keyword>
<dbReference type="Pfam" id="PF00146">
    <property type="entry name" value="NADHdh"/>
    <property type="match status" value="1"/>
</dbReference>
<feature type="transmembrane region" description="Helical" evidence="5">
    <location>
        <begin position="262"/>
        <end position="285"/>
    </location>
</feature>
<sequence>MVVLKYLFYVLVFPGLLFSSIVGLLLSGIDRKVVARMQKRMGPPLIQPIYDFFKLLGKETIVPRAASRRTFLYAPVVGLLALVTVALFIPMFKFTALSTVADIIVIIYLLTIPAVAMIMGGAASGSPYAGVGISREMVAILSYELPLVIVLLTIGKKVGMELNNGILTFSLSQIVEYQAQFGALITKWSLIPAALALLLVIPIKVGSVPFDIAEAEIEICEGPLVEYSGAPLAVFKLNHAIKMFIMTSLFVTLFLSGKGTGIVIVDIILQIILSAIIVIISISTLKAITARLKVEQVLKFFWTYPTALAVISMILVWFGF</sequence>
<keyword evidence="7" id="KW-1185">Reference proteome</keyword>
<dbReference type="PANTHER" id="PTHR43359">
    <property type="entry name" value="FORMATE HYDROGENLYASE SUBUNIT 4"/>
    <property type="match status" value="1"/>
</dbReference>
<dbReference type="GO" id="GO:0016491">
    <property type="term" value="F:oxidoreductase activity"/>
    <property type="evidence" value="ECO:0007669"/>
    <property type="project" value="UniProtKB-KW"/>
</dbReference>